<evidence type="ECO:0000259" key="3">
    <source>
        <dbReference type="PROSITE" id="PS50013"/>
    </source>
</evidence>
<dbReference type="Proteomes" id="UP001558613">
    <property type="component" value="Unassembled WGS sequence"/>
</dbReference>
<dbReference type="EMBL" id="JAYMGO010000013">
    <property type="protein sequence ID" value="KAL1263516.1"/>
    <property type="molecule type" value="Genomic_DNA"/>
</dbReference>
<name>A0ABR3MGR8_9TELE</name>
<sequence length="317" mass="34742">MRTLCDGLDFSRRMSASALHRERRAQLHKWDLLERYPVLLLAKRTSNGFSAECFCPWKMDTEDAQDAFVTIKRLYESLLNVAIADKAANSIGETPNSTQTETPPLDNTEDPAESTPLLPCNDKAANSMGETPAPLDNTVDPAAESTPLLPPESETLLLPSASSSLASPISFMTSLPSPMSLSIAPPVFPLTKPVFKFSQANPTSFSQASPTSFSLASPLPPSSTLSASSKLTPKLTVSTEQDSPDSVSSLGKRRQLKWKAAPSECPIHKDFTNFPYKKILRKRIRKGHAEVLVQWHPCSGCGTKWKNSWEPQENIQS</sequence>
<feature type="domain" description="Chromo" evidence="3">
    <location>
        <begin position="274"/>
        <end position="317"/>
    </location>
</feature>
<organism evidence="4 5">
    <name type="scientific">Cirrhinus molitorella</name>
    <name type="common">mud carp</name>
    <dbReference type="NCBI Taxonomy" id="172907"/>
    <lineage>
        <taxon>Eukaryota</taxon>
        <taxon>Metazoa</taxon>
        <taxon>Chordata</taxon>
        <taxon>Craniata</taxon>
        <taxon>Vertebrata</taxon>
        <taxon>Euteleostomi</taxon>
        <taxon>Actinopterygii</taxon>
        <taxon>Neopterygii</taxon>
        <taxon>Teleostei</taxon>
        <taxon>Ostariophysi</taxon>
        <taxon>Cypriniformes</taxon>
        <taxon>Cyprinidae</taxon>
        <taxon>Labeoninae</taxon>
        <taxon>Labeonini</taxon>
        <taxon>Cirrhinus</taxon>
    </lineage>
</organism>
<accession>A0ABR3MGR8</accession>
<gene>
    <name evidence="4" type="ORF">QQF64_006255</name>
</gene>
<comment type="caution">
    <text evidence="4">The sequence shown here is derived from an EMBL/GenBank/DDBJ whole genome shotgun (WGS) entry which is preliminary data.</text>
</comment>
<feature type="compositionally biased region" description="Low complexity" evidence="2">
    <location>
        <begin position="143"/>
        <end position="155"/>
    </location>
</feature>
<feature type="compositionally biased region" description="Polar residues" evidence="2">
    <location>
        <begin position="237"/>
        <end position="249"/>
    </location>
</feature>
<feature type="compositionally biased region" description="Low complexity" evidence="2">
    <location>
        <begin position="224"/>
        <end position="236"/>
    </location>
</feature>
<evidence type="ECO:0000313" key="5">
    <source>
        <dbReference type="Proteomes" id="UP001558613"/>
    </source>
</evidence>
<feature type="region of interest" description="Disordered" evidence="2">
    <location>
        <begin position="91"/>
        <end position="155"/>
    </location>
</feature>
<evidence type="ECO:0000256" key="1">
    <source>
        <dbReference type="ARBA" id="ARBA00004123"/>
    </source>
</evidence>
<evidence type="ECO:0000313" key="4">
    <source>
        <dbReference type="EMBL" id="KAL1263516.1"/>
    </source>
</evidence>
<feature type="region of interest" description="Disordered" evidence="2">
    <location>
        <begin position="224"/>
        <end position="253"/>
    </location>
</feature>
<dbReference type="InterPro" id="IPR000953">
    <property type="entry name" value="Chromo/chromo_shadow_dom"/>
</dbReference>
<dbReference type="Gene3D" id="2.40.50.40">
    <property type="match status" value="1"/>
</dbReference>
<proteinExistence type="predicted"/>
<keyword evidence="5" id="KW-1185">Reference proteome</keyword>
<reference evidence="4 5" key="1">
    <citation type="submission" date="2023-09" db="EMBL/GenBank/DDBJ databases">
        <authorList>
            <person name="Wang M."/>
        </authorList>
    </citation>
    <scope>NUCLEOTIDE SEQUENCE [LARGE SCALE GENOMIC DNA]</scope>
    <source>
        <strain evidence="4">GT-2023</strain>
        <tissue evidence="4">Liver</tissue>
    </source>
</reference>
<dbReference type="PROSITE" id="PS50013">
    <property type="entry name" value="CHROMO_2"/>
    <property type="match status" value="1"/>
</dbReference>
<comment type="subcellular location">
    <subcellularLocation>
        <location evidence="1">Nucleus</location>
    </subcellularLocation>
</comment>
<feature type="compositionally biased region" description="Polar residues" evidence="2">
    <location>
        <begin position="91"/>
        <end position="102"/>
    </location>
</feature>
<protein>
    <recommendedName>
        <fullName evidence="3">Chromo domain-containing protein</fullName>
    </recommendedName>
</protein>
<evidence type="ECO:0000256" key="2">
    <source>
        <dbReference type="SAM" id="MobiDB-lite"/>
    </source>
</evidence>